<dbReference type="GO" id="GO:0070695">
    <property type="term" value="C:FHF complex"/>
    <property type="evidence" value="ECO:0007669"/>
    <property type="project" value="TreeGrafter"/>
</dbReference>
<evidence type="ECO:0000256" key="1">
    <source>
        <dbReference type="ARBA" id="ARBA00022448"/>
    </source>
</evidence>
<dbReference type="GO" id="GO:0007040">
    <property type="term" value="P:lysosome organization"/>
    <property type="evidence" value="ECO:0007669"/>
    <property type="project" value="TreeGrafter"/>
</dbReference>
<evidence type="ECO:0000313" key="10">
    <source>
        <dbReference type="Proteomes" id="UP000008672"/>
    </source>
</evidence>
<reference evidence="9" key="2">
    <citation type="submission" date="2025-08" db="UniProtKB">
        <authorList>
            <consortium name="Ensembl"/>
        </authorList>
    </citation>
    <scope>IDENTIFICATION</scope>
</reference>
<dbReference type="GO" id="GO:0008333">
    <property type="term" value="P:endosome to lysosome transport"/>
    <property type="evidence" value="ECO:0007669"/>
    <property type="project" value="TreeGrafter"/>
</dbReference>
<feature type="region of interest" description="Disordered" evidence="7">
    <location>
        <begin position="467"/>
        <end position="488"/>
    </location>
</feature>
<feature type="compositionally biased region" description="Low complexity" evidence="7">
    <location>
        <begin position="479"/>
        <end position="488"/>
    </location>
</feature>
<organism evidence="9 10">
    <name type="scientific">Latimeria chalumnae</name>
    <name type="common">Coelacanth</name>
    <dbReference type="NCBI Taxonomy" id="7897"/>
    <lineage>
        <taxon>Eukaryota</taxon>
        <taxon>Metazoa</taxon>
        <taxon>Chordata</taxon>
        <taxon>Craniata</taxon>
        <taxon>Vertebrata</taxon>
        <taxon>Euteleostomi</taxon>
        <taxon>Coelacanthiformes</taxon>
        <taxon>Coelacanthidae</taxon>
        <taxon>Latimeria</taxon>
    </lineage>
</organism>
<dbReference type="STRING" id="7897.ENSLACP00000005690"/>
<evidence type="ECO:0000256" key="5">
    <source>
        <dbReference type="ARBA" id="ARBA00046048"/>
    </source>
</evidence>
<comment type="similarity">
    <text evidence="3">Belongs to the FHIP family.</text>
</comment>
<dbReference type="Bgee" id="ENSLACG00000005056">
    <property type="expression patterns" value="Expressed in post-anal tail muscle and 5 other cell types or tissues"/>
</dbReference>
<dbReference type="Pfam" id="PF19311">
    <property type="entry name" value="KELAA"/>
    <property type="match status" value="1"/>
</dbReference>
<feature type="region of interest" description="Disordered" evidence="7">
    <location>
        <begin position="505"/>
        <end position="525"/>
    </location>
</feature>
<comment type="function">
    <text evidence="5">Component of the FTS/Hook/FHIP complex (FHF complex). The FHF complex may function to promote vesicle trafficking and/or fusion via the homotypic vesicular protein sorting complex (the HOPS complex). FHF complex promotes the distribution of AP-4 complex to the perinuclear area of the cell.</text>
</comment>
<dbReference type="GeneTree" id="ENSGT00950000182936"/>
<evidence type="ECO:0000313" key="9">
    <source>
        <dbReference type="Ensembl" id="ENSLACP00000005690.1"/>
    </source>
</evidence>
<evidence type="ECO:0000256" key="4">
    <source>
        <dbReference type="ARBA" id="ARBA00040201"/>
    </source>
</evidence>
<dbReference type="Proteomes" id="UP000008672">
    <property type="component" value="Unassembled WGS sequence"/>
</dbReference>
<dbReference type="EMBL" id="AFYH01213057">
    <property type="status" value="NOT_ANNOTATED_CDS"/>
    <property type="molecule type" value="Genomic_DNA"/>
</dbReference>
<feature type="region of interest" description="Disordered" evidence="7">
    <location>
        <begin position="1"/>
        <end position="20"/>
    </location>
</feature>
<keyword evidence="10" id="KW-1185">Reference proteome</keyword>
<dbReference type="InterPro" id="IPR045669">
    <property type="entry name" value="FHIP_C"/>
</dbReference>
<feature type="region of interest" description="Disordered" evidence="7">
    <location>
        <begin position="599"/>
        <end position="675"/>
    </location>
</feature>
<gene>
    <name evidence="9" type="primary">FHIP1B</name>
</gene>
<feature type="region of interest" description="Disordered" evidence="7">
    <location>
        <begin position="838"/>
        <end position="900"/>
    </location>
</feature>
<dbReference type="GO" id="GO:0015031">
    <property type="term" value="P:protein transport"/>
    <property type="evidence" value="ECO:0007669"/>
    <property type="project" value="UniProtKB-KW"/>
</dbReference>
<feature type="region of interest" description="Disordered" evidence="7">
    <location>
        <begin position="737"/>
        <end position="781"/>
    </location>
</feature>
<keyword evidence="2" id="KW-0653">Protein transport</keyword>
<dbReference type="HOGENOM" id="CLU_007807_0_0_1"/>
<feature type="compositionally biased region" description="Polar residues" evidence="7">
    <location>
        <begin position="661"/>
        <end position="671"/>
    </location>
</feature>
<dbReference type="EMBL" id="AFYH01213064">
    <property type="status" value="NOT_ANNOTATED_CDS"/>
    <property type="molecule type" value="Genomic_DNA"/>
</dbReference>
<dbReference type="Pfam" id="PF10257">
    <property type="entry name" value="RAI16-like"/>
    <property type="match status" value="1"/>
</dbReference>
<dbReference type="Pfam" id="PF19314">
    <property type="entry name" value="DUF5917"/>
    <property type="match status" value="1"/>
</dbReference>
<evidence type="ECO:0000256" key="6">
    <source>
        <dbReference type="ARBA" id="ARBA00046925"/>
    </source>
</evidence>
<dbReference type="EMBL" id="AFYH01213056">
    <property type="status" value="NOT_ANNOTATED_CDS"/>
    <property type="molecule type" value="Genomic_DNA"/>
</dbReference>
<dbReference type="EMBL" id="AFYH01213055">
    <property type="status" value="NOT_ANNOTATED_CDS"/>
    <property type="molecule type" value="Genomic_DNA"/>
</dbReference>
<evidence type="ECO:0000256" key="2">
    <source>
        <dbReference type="ARBA" id="ARBA00022927"/>
    </source>
</evidence>
<dbReference type="OMA" id="QQTHTEC"/>
<dbReference type="FunCoup" id="H3A7R9">
    <property type="interactions" value="514"/>
</dbReference>
<dbReference type="EMBL" id="AFYH01213058">
    <property type="status" value="NOT_ANNOTATED_CDS"/>
    <property type="molecule type" value="Genomic_DNA"/>
</dbReference>
<dbReference type="PANTHER" id="PTHR21705">
    <property type="entry name" value="RAI16 PROTEIN-RELATED"/>
    <property type="match status" value="1"/>
</dbReference>
<protein>
    <recommendedName>
        <fullName evidence="4">FHF complex subunit HOOK-interacting protein 1B</fullName>
    </recommendedName>
</protein>
<feature type="compositionally biased region" description="Polar residues" evidence="7">
    <location>
        <begin position="768"/>
        <end position="781"/>
    </location>
</feature>
<dbReference type="InterPro" id="IPR019384">
    <property type="entry name" value="FHIP"/>
</dbReference>
<dbReference type="EMBL" id="AFYH01213063">
    <property type="status" value="NOT_ANNOTATED_CDS"/>
    <property type="molecule type" value="Genomic_DNA"/>
</dbReference>
<reference evidence="9" key="3">
    <citation type="submission" date="2025-09" db="UniProtKB">
        <authorList>
            <consortium name="Ensembl"/>
        </authorList>
    </citation>
    <scope>IDENTIFICATION</scope>
</reference>
<name>H3A7R9_LATCH</name>
<feature type="compositionally biased region" description="Pro residues" evidence="7">
    <location>
        <begin position="511"/>
        <end position="520"/>
    </location>
</feature>
<evidence type="ECO:0000259" key="8">
    <source>
        <dbReference type="Pfam" id="PF19314"/>
    </source>
</evidence>
<comment type="subunit">
    <text evidence="6">Component of the FTS/Hook/FHIP complex (FHF complex), composed of AKTIP/FTS, FHIP1B, and one or more members of the Hook family of proteins HOOK1, HOOK2, and HOOK3. The FHF complex associates with the homotypic vesicular sorting complex (the HOPS complex).</text>
</comment>
<dbReference type="PANTHER" id="PTHR21705:SF4">
    <property type="entry name" value="FHF COMPLEX SUBUNIT HOOK-INTERACTING PROTEIN 1B"/>
    <property type="match status" value="1"/>
</dbReference>
<dbReference type="EMBL" id="AFYH01213059">
    <property type="status" value="NOT_ANNOTATED_CDS"/>
    <property type="molecule type" value="Genomic_DNA"/>
</dbReference>
<feature type="domain" description="FHF complex subunit HOOK-interacting protein C-terminal" evidence="8">
    <location>
        <begin position="904"/>
        <end position="997"/>
    </location>
</feature>
<dbReference type="InParanoid" id="H3A7R9"/>
<feature type="compositionally biased region" description="Polar residues" evidence="7">
    <location>
        <begin position="861"/>
        <end position="872"/>
    </location>
</feature>
<dbReference type="EMBL" id="AFYH01213062">
    <property type="status" value="NOT_ANNOTATED_CDS"/>
    <property type="molecule type" value="Genomic_DNA"/>
</dbReference>
<sequence>MSWLSKLNPRASGSRASRNVTLQTSVTADPETCLMVFKNHWTQVMWILEKCDLKMDQVTADEASAVRNYTDQMMYLLAEDRASDEASMGPILEFVVSENVLERLLHWHLRREFTEEKKVEQLKRYEMLITQSHQPLLRHKPVLSPLLALLSRCSEPLSPVLENNLVLLLNQLCVSMAKEPSILELFFHTPAAADQGPTNLLIFSLLIPFIHKEGVIGQQARDALLLIMAMSAGNHTVARYITEDSFFCPVLATGLSALYSSLPRKIEVRGDDWHFLRREDWIGVPSLASFMNSLEFCNAVIQVAHPLIKVQLVDYVHNGFLVPVMGPALHKTSIEEMIASTAYLDLFLRSATETALLKAFLRFIILHRHESSTILDTLTSRIGSNSRLCMVSLSVFRTLLSLSCEDIMLQLVLRYLIPCNHVMLSQRRAVKDLDFYGKTADKFLSLVPECCRMENLPVAEREEEHAMWSKGHGSPSIDTSSVTTVPKPSTPSRLAFFIRQQNLGSDANNPPRSPGVPSPETPVGSPIHGGVVRLEEVSELESNYLDYLRDARMNIDRCVWACRLWSAAYDGEKPDPSTVCPVSAEDSSLKLNADHYGARRPIQGLPSAHPRLRSGSDNGDLEHKVNRQSAIVTPRTKKRGLQSEQVGQPMRAAPTQEGRGHSSSARASLAQQEGKDTSALLNGAHLEDPEASKVDPSQPGGPDGALVIKKVRRDPEGQHMLHLLMEGKSELVLQGREDGQASRKQRVMHQPSAQLLKGSDDKKGTPAATENGSTFAHSTAPHSCVGSEQAAVTVACLQRSKSVDSLIEELLDQAPAEANGAGINIETFTEELRELEDKMKNGGPSSGEEQEEGMARDPANALSNTNHESSAIGTDHGAQKPEGLSHVISSPTRTAGQPPGQPFTGPFVAVLFAKLETMLQNSLYVNLLLTGIVAQLACYPQPLLRSFLLNTNMVFQPSVKSLIQVLGSIKNKIEAFAASREDFSTKLLRARKYLIDRGKVDWSDSPNAAPALRRSETLVKSRKPSLGELILRHTNSPTRARQAAQLAFQHVREGQVLHALTGSSIFRSSAERQNEELRVKNAVYCAVVFTEFLKELAAIAQEHAVTSPYLLLETMEE</sequence>
<dbReference type="GO" id="GO:0007032">
    <property type="term" value="P:endosome organization"/>
    <property type="evidence" value="ECO:0007669"/>
    <property type="project" value="TreeGrafter"/>
</dbReference>
<dbReference type="EMBL" id="AFYH01213060">
    <property type="status" value="NOT_ANNOTATED_CDS"/>
    <property type="molecule type" value="Genomic_DNA"/>
</dbReference>
<dbReference type="InterPro" id="IPR045668">
    <property type="entry name" value="FHIP_KELAA_motif"/>
</dbReference>
<dbReference type="Ensembl" id="ENSLACT00000005739.1">
    <property type="protein sequence ID" value="ENSLACP00000005690.1"/>
    <property type="gene ID" value="ENSLACG00000005056.1"/>
</dbReference>
<accession>H3A7R9</accession>
<dbReference type="AlphaFoldDB" id="H3A7R9"/>
<dbReference type="GO" id="GO:0045022">
    <property type="term" value="P:early endosome to late endosome transport"/>
    <property type="evidence" value="ECO:0007669"/>
    <property type="project" value="TreeGrafter"/>
</dbReference>
<proteinExistence type="inferred from homology"/>
<keyword evidence="1" id="KW-0813">Transport</keyword>
<dbReference type="EMBL" id="AFYH01213061">
    <property type="status" value="NOT_ANNOTATED_CDS"/>
    <property type="molecule type" value="Genomic_DNA"/>
</dbReference>
<evidence type="ECO:0000256" key="3">
    <source>
        <dbReference type="ARBA" id="ARBA00024336"/>
    </source>
</evidence>
<reference evidence="10" key="1">
    <citation type="submission" date="2011-08" db="EMBL/GenBank/DDBJ databases">
        <title>The draft genome of Latimeria chalumnae.</title>
        <authorList>
            <person name="Di Palma F."/>
            <person name="Alfoldi J."/>
            <person name="Johnson J."/>
            <person name="Berlin A."/>
            <person name="Gnerre S."/>
            <person name="Jaffe D."/>
            <person name="MacCallum I."/>
            <person name="Young S."/>
            <person name="Walker B.J."/>
            <person name="Lander E."/>
            <person name="Lindblad-Toh K."/>
        </authorList>
    </citation>
    <scope>NUCLEOTIDE SEQUENCE [LARGE SCALE GENOMIC DNA]</scope>
    <source>
        <strain evidence="10">Wild caught</strain>
    </source>
</reference>
<evidence type="ECO:0000256" key="7">
    <source>
        <dbReference type="SAM" id="MobiDB-lite"/>
    </source>
</evidence>
<dbReference type="eggNOG" id="KOG3695">
    <property type="taxonomic scope" value="Eukaryota"/>
</dbReference>